<reference evidence="2" key="1">
    <citation type="submission" date="2020-03" db="EMBL/GenBank/DDBJ databases">
        <title>Genome sequences of seven Enterobacteriaceae strains isolated from Canadian wastewater treatment facilities.</title>
        <authorList>
            <person name="Huang H."/>
            <person name="Chmara J.T."/>
            <person name="Duceppe M.-O."/>
        </authorList>
    </citation>
    <scope>NUCLEOTIDE SEQUENCE [LARGE SCALE GENOMIC DNA]</scope>
    <source>
        <strain evidence="2">Biosolid 3</strain>
    </source>
</reference>
<dbReference type="AlphaFoldDB" id="A0AAE7JVQ2"/>
<evidence type="ECO:0008006" key="3">
    <source>
        <dbReference type="Google" id="ProtNLM"/>
    </source>
</evidence>
<proteinExistence type="predicted"/>
<evidence type="ECO:0000313" key="1">
    <source>
        <dbReference type="EMBL" id="QKJ61302.2"/>
    </source>
</evidence>
<gene>
    <name evidence="1" type="ORF">G9399_03150</name>
</gene>
<protein>
    <recommendedName>
        <fullName evidence="3">Lipoprotein</fullName>
    </recommendedName>
</protein>
<dbReference type="PROSITE" id="PS51257">
    <property type="entry name" value="PROKAR_LIPOPROTEIN"/>
    <property type="match status" value="1"/>
</dbReference>
<dbReference type="Proteomes" id="UP000503464">
    <property type="component" value="Chromosome"/>
</dbReference>
<name>A0AAE7JVQ2_SERFO</name>
<dbReference type="EMBL" id="CP054160">
    <property type="protein sequence ID" value="QKJ61302.2"/>
    <property type="molecule type" value="Genomic_DNA"/>
</dbReference>
<dbReference type="RefSeq" id="WP_241810650.1">
    <property type="nucleotide sequence ID" value="NZ_CP054160.3"/>
</dbReference>
<organism evidence="1 2">
    <name type="scientific">Serratia fonticola</name>
    <dbReference type="NCBI Taxonomy" id="47917"/>
    <lineage>
        <taxon>Bacteria</taxon>
        <taxon>Pseudomonadati</taxon>
        <taxon>Pseudomonadota</taxon>
        <taxon>Gammaproteobacteria</taxon>
        <taxon>Enterobacterales</taxon>
        <taxon>Yersiniaceae</taxon>
        <taxon>Serratia</taxon>
    </lineage>
</organism>
<evidence type="ECO:0000313" key="2">
    <source>
        <dbReference type="Proteomes" id="UP000503464"/>
    </source>
</evidence>
<sequence>MEREYMRWLFAMLIALSCWTGSVSGPKLYAAQTAALASALSAQALFDEHVVSPYDQDYRPHSELRRKPLSKLLLSLPRMHSYPSSLQAPSQSVPAYTLATDLGYRLWPQPQADNPAPNRLRQVNWTLNFPQQQSRLGGWKESNILYRGSLTYHS</sequence>
<accession>A0AAE7JVQ2</accession>